<feature type="transmembrane region" description="Helical" evidence="7">
    <location>
        <begin position="21"/>
        <end position="40"/>
    </location>
</feature>
<accession>A0A1T2X8Q3</accession>
<evidence type="ECO:0000256" key="3">
    <source>
        <dbReference type="ARBA" id="ARBA00022475"/>
    </source>
</evidence>
<feature type="transmembrane region" description="Helical" evidence="7">
    <location>
        <begin position="86"/>
        <end position="110"/>
    </location>
</feature>
<keyword evidence="4 7" id="KW-0812">Transmembrane</keyword>
<evidence type="ECO:0000256" key="1">
    <source>
        <dbReference type="ARBA" id="ARBA00004651"/>
    </source>
</evidence>
<feature type="transmembrane region" description="Helical" evidence="7">
    <location>
        <begin position="152"/>
        <end position="172"/>
    </location>
</feature>
<dbReference type="GO" id="GO:0005886">
    <property type="term" value="C:plasma membrane"/>
    <property type="evidence" value="ECO:0007669"/>
    <property type="project" value="UniProtKB-SubCell"/>
</dbReference>
<dbReference type="Gene3D" id="1.10.3720.10">
    <property type="entry name" value="MetI-like"/>
    <property type="match status" value="1"/>
</dbReference>
<dbReference type="Proteomes" id="UP000190188">
    <property type="component" value="Unassembled WGS sequence"/>
</dbReference>
<evidence type="ECO:0000256" key="4">
    <source>
        <dbReference type="ARBA" id="ARBA00022692"/>
    </source>
</evidence>
<gene>
    <name evidence="9" type="ORF">BVG16_18675</name>
</gene>
<keyword evidence="5 7" id="KW-1133">Transmembrane helix</keyword>
<sequence length="292" mass="32890">MNLNLRLKLSKRLNRSWAVDILLFLLLGSVAFFMAIPLIFTISNAFKPIDEIFVFPPRMLVRHPTLKNFTDLINIFSDSWVPFSRYVFNTFFIAITGTVGHVIVASAAAYPLAKINFPGSKMLFNLVVMSLMFTAYVTQVPNYMTISWLNLINTYWAILLPSLGMTLGLYLMKQFMEQIPDALLEAAKIDGASEYRIFWTIVMPIVKPAWLTLIIFSLQSLWTNGSVTSHKYIYSEQLKTVDYVFGQIASGGLVRTGPVAAVTLLMMIVPITVFIVTQSNIIQTMSTSGLKE</sequence>
<comment type="subcellular location">
    <subcellularLocation>
        <location evidence="1 7">Cell membrane</location>
        <topology evidence="1 7">Multi-pass membrane protein</topology>
    </subcellularLocation>
</comment>
<dbReference type="InterPro" id="IPR035906">
    <property type="entry name" value="MetI-like_sf"/>
</dbReference>
<feature type="domain" description="ABC transmembrane type-1" evidence="8">
    <location>
        <begin position="87"/>
        <end position="277"/>
    </location>
</feature>
<protein>
    <submittedName>
        <fullName evidence="9">ABC transporter permease</fullName>
    </submittedName>
</protein>
<comment type="caution">
    <text evidence="9">The sequence shown here is derived from an EMBL/GenBank/DDBJ whole genome shotgun (WGS) entry which is preliminary data.</text>
</comment>
<reference evidence="9 10" key="1">
    <citation type="submission" date="2017-01" db="EMBL/GenBank/DDBJ databases">
        <title>Genome analysis of Paenibacillus selenitrireducens ES3-24.</title>
        <authorList>
            <person name="Xu D."/>
            <person name="Yao R."/>
            <person name="Zheng S."/>
        </authorList>
    </citation>
    <scope>NUCLEOTIDE SEQUENCE [LARGE SCALE GENOMIC DNA]</scope>
    <source>
        <strain evidence="9 10">ES3-24</strain>
    </source>
</reference>
<dbReference type="AlphaFoldDB" id="A0A1T2X8Q3"/>
<evidence type="ECO:0000259" key="8">
    <source>
        <dbReference type="PROSITE" id="PS50928"/>
    </source>
</evidence>
<dbReference type="GO" id="GO:0055085">
    <property type="term" value="P:transmembrane transport"/>
    <property type="evidence" value="ECO:0007669"/>
    <property type="project" value="InterPro"/>
</dbReference>
<dbReference type="InterPro" id="IPR000515">
    <property type="entry name" value="MetI-like"/>
</dbReference>
<feature type="transmembrane region" description="Helical" evidence="7">
    <location>
        <begin position="259"/>
        <end position="277"/>
    </location>
</feature>
<dbReference type="PROSITE" id="PS50928">
    <property type="entry name" value="ABC_TM1"/>
    <property type="match status" value="1"/>
</dbReference>
<feature type="transmembrane region" description="Helical" evidence="7">
    <location>
        <begin position="197"/>
        <end position="222"/>
    </location>
</feature>
<name>A0A1T2X8Q3_9BACL</name>
<dbReference type="STRING" id="1324314.BVG16_18675"/>
<keyword evidence="10" id="KW-1185">Reference proteome</keyword>
<evidence type="ECO:0000313" key="10">
    <source>
        <dbReference type="Proteomes" id="UP000190188"/>
    </source>
</evidence>
<dbReference type="PANTHER" id="PTHR43744:SF1">
    <property type="entry name" value="BINDING-PROTEIN-DEPENDENT TRANSPORT SYSTEMS INNER MEMBRANE COMPONENT"/>
    <property type="match status" value="1"/>
</dbReference>
<comment type="similarity">
    <text evidence="7">Belongs to the binding-protein-dependent transport system permease family.</text>
</comment>
<dbReference type="RefSeq" id="WP_078500479.1">
    <property type="nucleotide sequence ID" value="NZ_MSZX01000007.1"/>
</dbReference>
<evidence type="ECO:0000256" key="7">
    <source>
        <dbReference type="RuleBase" id="RU363032"/>
    </source>
</evidence>
<organism evidence="9 10">
    <name type="scientific">Paenibacillus selenitireducens</name>
    <dbReference type="NCBI Taxonomy" id="1324314"/>
    <lineage>
        <taxon>Bacteria</taxon>
        <taxon>Bacillati</taxon>
        <taxon>Bacillota</taxon>
        <taxon>Bacilli</taxon>
        <taxon>Bacillales</taxon>
        <taxon>Paenibacillaceae</taxon>
        <taxon>Paenibacillus</taxon>
    </lineage>
</organism>
<dbReference type="OrthoDB" id="9771544at2"/>
<dbReference type="CDD" id="cd06261">
    <property type="entry name" value="TM_PBP2"/>
    <property type="match status" value="1"/>
</dbReference>
<keyword evidence="2 7" id="KW-0813">Transport</keyword>
<proteinExistence type="inferred from homology"/>
<dbReference type="PANTHER" id="PTHR43744">
    <property type="entry name" value="ABC TRANSPORTER PERMEASE PROTEIN MG189-RELATED-RELATED"/>
    <property type="match status" value="1"/>
</dbReference>
<keyword evidence="3" id="KW-1003">Cell membrane</keyword>
<dbReference type="EMBL" id="MSZX01000007">
    <property type="protein sequence ID" value="OPA76230.1"/>
    <property type="molecule type" value="Genomic_DNA"/>
</dbReference>
<keyword evidence="6 7" id="KW-0472">Membrane</keyword>
<evidence type="ECO:0000313" key="9">
    <source>
        <dbReference type="EMBL" id="OPA76230.1"/>
    </source>
</evidence>
<evidence type="ECO:0000256" key="6">
    <source>
        <dbReference type="ARBA" id="ARBA00023136"/>
    </source>
</evidence>
<dbReference type="SUPFAM" id="SSF161098">
    <property type="entry name" value="MetI-like"/>
    <property type="match status" value="1"/>
</dbReference>
<evidence type="ECO:0000256" key="2">
    <source>
        <dbReference type="ARBA" id="ARBA00022448"/>
    </source>
</evidence>
<feature type="transmembrane region" description="Helical" evidence="7">
    <location>
        <begin position="122"/>
        <end position="140"/>
    </location>
</feature>
<evidence type="ECO:0000256" key="5">
    <source>
        <dbReference type="ARBA" id="ARBA00022989"/>
    </source>
</evidence>
<dbReference type="Pfam" id="PF00528">
    <property type="entry name" value="BPD_transp_1"/>
    <property type="match status" value="1"/>
</dbReference>